<dbReference type="EMBL" id="FTOA01000002">
    <property type="protein sequence ID" value="SIS58048.1"/>
    <property type="molecule type" value="Genomic_DNA"/>
</dbReference>
<dbReference type="Proteomes" id="UP000185678">
    <property type="component" value="Unassembled WGS sequence"/>
</dbReference>
<dbReference type="GO" id="GO:0016740">
    <property type="term" value="F:transferase activity"/>
    <property type="evidence" value="ECO:0007669"/>
    <property type="project" value="UniProtKB-KW"/>
</dbReference>
<dbReference type="AlphaFoldDB" id="A0A1N7K909"/>
<keyword evidence="2" id="KW-0808">Transferase</keyword>
<evidence type="ECO:0000259" key="1">
    <source>
        <dbReference type="Pfam" id="PF10090"/>
    </source>
</evidence>
<dbReference type="Gene3D" id="1.10.287.130">
    <property type="match status" value="1"/>
</dbReference>
<feature type="domain" description="Histidine phosphotransferase ChpT C-terminal" evidence="1">
    <location>
        <begin position="109"/>
        <end position="202"/>
    </location>
</feature>
<evidence type="ECO:0000313" key="3">
    <source>
        <dbReference type="Proteomes" id="UP000185678"/>
    </source>
</evidence>
<dbReference type="RefSeq" id="WP_076399487.1">
    <property type="nucleotide sequence ID" value="NZ_FTOA01000002.1"/>
</dbReference>
<protein>
    <submittedName>
        <fullName evidence="2">Histidine phosphotransferase ChpT</fullName>
    </submittedName>
</protein>
<dbReference type="InterPro" id="IPR018762">
    <property type="entry name" value="ChpT_C"/>
</dbReference>
<dbReference type="Gene3D" id="3.30.565.10">
    <property type="entry name" value="Histidine kinase-like ATPase, C-terminal domain"/>
    <property type="match status" value="1"/>
</dbReference>
<name>A0A1N7K909_9PROT</name>
<gene>
    <name evidence="2" type="ORF">SAMN05421779_102657</name>
</gene>
<organism evidence="2 3">
    <name type="scientific">Insolitispirillum peregrinum</name>
    <dbReference type="NCBI Taxonomy" id="80876"/>
    <lineage>
        <taxon>Bacteria</taxon>
        <taxon>Pseudomonadati</taxon>
        <taxon>Pseudomonadota</taxon>
        <taxon>Alphaproteobacteria</taxon>
        <taxon>Rhodospirillales</taxon>
        <taxon>Novispirillaceae</taxon>
        <taxon>Insolitispirillum</taxon>
    </lineage>
</organism>
<dbReference type="InterPro" id="IPR036890">
    <property type="entry name" value="HATPase_C_sf"/>
</dbReference>
<accession>A0A1N7K909</accession>
<reference evidence="2 3" key="1">
    <citation type="submission" date="2017-01" db="EMBL/GenBank/DDBJ databases">
        <authorList>
            <person name="Mah S.A."/>
            <person name="Swanson W.J."/>
            <person name="Moy G.W."/>
            <person name="Vacquier V.D."/>
        </authorList>
    </citation>
    <scope>NUCLEOTIDE SEQUENCE [LARGE SCALE GENOMIC DNA]</scope>
    <source>
        <strain evidence="2 3">DSM 11589</strain>
    </source>
</reference>
<sequence>MTDPVPDATLSAPLLTLVPAVDIEVMALLCTRLCHDLSGPIGAIAAGTELLSDGDDDFVQETAALLSHSADSAVARLRLLRAALGVLHGGTVAPVQTLEDYLHAVHGTDITLDWPEKNSHVWEQADVARIILNMALVAIDTLGGRGTISIHLATSNTIVVRATGKRCQFTPTLLAALEGNRQTISARTVQAYYLACLTADGGGLGHQSAEGWIELSSSLPSQGK</sequence>
<dbReference type="STRING" id="80876.SAMN05421779_102657"/>
<dbReference type="Pfam" id="PF10090">
    <property type="entry name" value="HPTransfase"/>
    <property type="match status" value="1"/>
</dbReference>
<proteinExistence type="predicted"/>
<evidence type="ECO:0000313" key="2">
    <source>
        <dbReference type="EMBL" id="SIS58048.1"/>
    </source>
</evidence>
<dbReference type="OrthoDB" id="9803702at2"/>
<keyword evidence="3" id="KW-1185">Reference proteome</keyword>